<dbReference type="InterPro" id="IPR041711">
    <property type="entry name" value="Met-tRNA-FMT_N"/>
</dbReference>
<proteinExistence type="inferred from homology"/>
<dbReference type="InterPro" id="IPR044135">
    <property type="entry name" value="Met-tRNA-FMT_C"/>
</dbReference>
<dbReference type="SUPFAM" id="SSF50486">
    <property type="entry name" value="FMT C-terminal domain-like"/>
    <property type="match status" value="1"/>
</dbReference>
<dbReference type="Pfam" id="PF02911">
    <property type="entry name" value="Formyl_trans_C"/>
    <property type="match status" value="1"/>
</dbReference>
<dbReference type="SUPFAM" id="SSF53328">
    <property type="entry name" value="Formyltransferase"/>
    <property type="match status" value="1"/>
</dbReference>
<sequence length="307" mass="33700">MGTPPFAASILEAIHQSKHELVAVVTAVDKPAGRGRSLKASAVKETALQLGVPVLQPEKLKNPDFLKELESYQADVFVVVAFRMLPEQVWKMPAKGTFNLHASLLPQYRGAAPINWAIVNGETESGLSTFFIDEKIDTGAVILQKKMPIGPNENAGSLHDRMMIEGQGLVLETLDLIETDQAKAESQALEGPLKDAPKIFKEDLKVEVNRPAQEIHNLVRGMSPFPAAWANLSVPGFEGTCKILETALTDRKSNAQAGSLIREGKRLFMATDSEDLELLSLQVQGKKRLKALDFLNGQEIDTESRFY</sequence>
<dbReference type="GO" id="GO:0005829">
    <property type="term" value="C:cytosol"/>
    <property type="evidence" value="ECO:0007669"/>
    <property type="project" value="TreeGrafter"/>
</dbReference>
<dbReference type="PANTHER" id="PTHR11138:SF5">
    <property type="entry name" value="METHIONYL-TRNA FORMYLTRANSFERASE, MITOCHONDRIAL"/>
    <property type="match status" value="1"/>
</dbReference>
<evidence type="ECO:0000256" key="2">
    <source>
        <dbReference type="ARBA" id="ARBA00012261"/>
    </source>
</evidence>
<dbReference type="NCBIfam" id="TIGR00460">
    <property type="entry name" value="fmt"/>
    <property type="match status" value="1"/>
</dbReference>
<reference evidence="8 9" key="1">
    <citation type="submission" date="2020-08" db="EMBL/GenBank/DDBJ databases">
        <title>Croceimicrobium hydrocarbonivorans gen. nov., sp. nov., a novel marine bacterium isolated from a bacterial consortium that degrades polyethylene terephthalate.</title>
        <authorList>
            <person name="Liu R."/>
        </authorList>
    </citation>
    <scope>NUCLEOTIDE SEQUENCE [LARGE SCALE GENOMIC DNA]</scope>
    <source>
        <strain evidence="8 9">A20-9</strain>
    </source>
</reference>
<organism evidence="8 9">
    <name type="scientific">Croceimicrobium hydrocarbonivorans</name>
    <dbReference type="NCBI Taxonomy" id="2761580"/>
    <lineage>
        <taxon>Bacteria</taxon>
        <taxon>Pseudomonadati</taxon>
        <taxon>Bacteroidota</taxon>
        <taxon>Flavobacteriia</taxon>
        <taxon>Flavobacteriales</taxon>
        <taxon>Owenweeksiaceae</taxon>
        <taxon>Croceimicrobium</taxon>
    </lineage>
</organism>
<dbReference type="InterPro" id="IPR005794">
    <property type="entry name" value="Fmt"/>
</dbReference>
<dbReference type="InterPro" id="IPR005793">
    <property type="entry name" value="Formyl_trans_C"/>
</dbReference>
<comment type="function">
    <text evidence="5">Attaches a formyl group to the free amino group of methionyl-tRNA(fMet). The formyl group appears to play a dual role in the initiator identity of N-formylmethionyl-tRNA by promoting its recognition by IF2 and preventing the misappropriation of this tRNA by the elongation apparatus.</text>
</comment>
<protein>
    <recommendedName>
        <fullName evidence="2 5">Methionyl-tRNA formyltransferase</fullName>
        <ecNumber evidence="2 5">2.1.2.9</ecNumber>
    </recommendedName>
</protein>
<dbReference type="InterPro" id="IPR002376">
    <property type="entry name" value="Formyl_transf_N"/>
</dbReference>
<evidence type="ECO:0000256" key="1">
    <source>
        <dbReference type="ARBA" id="ARBA00010699"/>
    </source>
</evidence>
<keyword evidence="3 5" id="KW-0808">Transferase</keyword>
<dbReference type="PANTHER" id="PTHR11138">
    <property type="entry name" value="METHIONYL-TRNA FORMYLTRANSFERASE"/>
    <property type="match status" value="1"/>
</dbReference>
<evidence type="ECO:0000259" key="6">
    <source>
        <dbReference type="Pfam" id="PF00551"/>
    </source>
</evidence>
<dbReference type="EMBL" id="CP060139">
    <property type="protein sequence ID" value="QNR26101.1"/>
    <property type="molecule type" value="Genomic_DNA"/>
</dbReference>
<feature type="domain" description="Formyl transferase C-terminal" evidence="7">
    <location>
        <begin position="198"/>
        <end position="298"/>
    </location>
</feature>
<dbReference type="HAMAP" id="MF_00182">
    <property type="entry name" value="Formyl_trans"/>
    <property type="match status" value="1"/>
</dbReference>
<accession>A0A7H0VK53</accession>
<dbReference type="Pfam" id="PF00551">
    <property type="entry name" value="Formyl_trans_N"/>
    <property type="match status" value="1"/>
</dbReference>
<evidence type="ECO:0000256" key="4">
    <source>
        <dbReference type="ARBA" id="ARBA00022917"/>
    </source>
</evidence>
<dbReference type="CDD" id="cd08704">
    <property type="entry name" value="Met_tRNA_FMT_C"/>
    <property type="match status" value="1"/>
</dbReference>
<feature type="domain" description="Formyl transferase N-terminal" evidence="6">
    <location>
        <begin position="2"/>
        <end position="167"/>
    </location>
</feature>
<evidence type="ECO:0000313" key="9">
    <source>
        <dbReference type="Proteomes" id="UP000516305"/>
    </source>
</evidence>
<dbReference type="AlphaFoldDB" id="A0A7H0VK53"/>
<comment type="catalytic activity">
    <reaction evidence="5">
        <text>L-methionyl-tRNA(fMet) + (6R)-10-formyltetrahydrofolate = N-formyl-L-methionyl-tRNA(fMet) + (6S)-5,6,7,8-tetrahydrofolate + H(+)</text>
        <dbReference type="Rhea" id="RHEA:24380"/>
        <dbReference type="Rhea" id="RHEA-COMP:9952"/>
        <dbReference type="Rhea" id="RHEA-COMP:9953"/>
        <dbReference type="ChEBI" id="CHEBI:15378"/>
        <dbReference type="ChEBI" id="CHEBI:57453"/>
        <dbReference type="ChEBI" id="CHEBI:78530"/>
        <dbReference type="ChEBI" id="CHEBI:78844"/>
        <dbReference type="ChEBI" id="CHEBI:195366"/>
        <dbReference type="EC" id="2.1.2.9"/>
    </reaction>
</comment>
<feature type="binding site" evidence="5">
    <location>
        <begin position="103"/>
        <end position="106"/>
    </location>
    <ligand>
        <name>(6S)-5,6,7,8-tetrahydrofolate</name>
        <dbReference type="ChEBI" id="CHEBI:57453"/>
    </ligand>
</feature>
<dbReference type="GO" id="GO:0004479">
    <property type="term" value="F:methionyl-tRNA formyltransferase activity"/>
    <property type="evidence" value="ECO:0007669"/>
    <property type="project" value="UniProtKB-UniRule"/>
</dbReference>
<evidence type="ECO:0000256" key="3">
    <source>
        <dbReference type="ARBA" id="ARBA00022679"/>
    </source>
</evidence>
<dbReference type="InterPro" id="IPR011034">
    <property type="entry name" value="Formyl_transferase-like_C_sf"/>
</dbReference>
<dbReference type="InterPro" id="IPR036477">
    <property type="entry name" value="Formyl_transf_N_sf"/>
</dbReference>
<dbReference type="EC" id="2.1.2.9" evidence="2 5"/>
<dbReference type="CDD" id="cd08646">
    <property type="entry name" value="FMT_core_Met-tRNA-FMT_N"/>
    <property type="match status" value="1"/>
</dbReference>
<dbReference type="Proteomes" id="UP000516305">
    <property type="component" value="Chromosome"/>
</dbReference>
<dbReference type="Gene3D" id="3.40.50.12230">
    <property type="match status" value="1"/>
</dbReference>
<evidence type="ECO:0000256" key="5">
    <source>
        <dbReference type="HAMAP-Rule" id="MF_00182"/>
    </source>
</evidence>
<evidence type="ECO:0000259" key="7">
    <source>
        <dbReference type="Pfam" id="PF02911"/>
    </source>
</evidence>
<evidence type="ECO:0000313" key="8">
    <source>
        <dbReference type="EMBL" id="QNR26101.1"/>
    </source>
</evidence>
<dbReference type="KEGG" id="chyd:H4K34_17415"/>
<keyword evidence="9" id="KW-1185">Reference proteome</keyword>
<gene>
    <name evidence="5" type="primary">fmt</name>
    <name evidence="8" type="ORF">H4K34_17415</name>
</gene>
<comment type="similarity">
    <text evidence="1 5">Belongs to the Fmt family.</text>
</comment>
<keyword evidence="4 5" id="KW-0648">Protein biosynthesis</keyword>
<name>A0A7H0VK53_9FLAO</name>